<reference evidence="2 3" key="1">
    <citation type="submission" date="2024-05" db="EMBL/GenBank/DDBJ databases">
        <title>Culex pipiens pipiens assembly and annotation.</title>
        <authorList>
            <person name="Alout H."/>
            <person name="Durand T."/>
        </authorList>
    </citation>
    <scope>NUCLEOTIDE SEQUENCE [LARGE SCALE GENOMIC DNA]</scope>
    <source>
        <strain evidence="2">HA-2024</strain>
        <tissue evidence="2">Whole body</tissue>
    </source>
</reference>
<evidence type="ECO:0000313" key="3">
    <source>
        <dbReference type="Proteomes" id="UP001562425"/>
    </source>
</evidence>
<evidence type="ECO:0000313" key="2">
    <source>
        <dbReference type="EMBL" id="KAL1399464.1"/>
    </source>
</evidence>
<gene>
    <name evidence="2" type="ORF">pipiens_008193</name>
</gene>
<dbReference type="AlphaFoldDB" id="A0ABD1DM26"/>
<dbReference type="Proteomes" id="UP001562425">
    <property type="component" value="Unassembled WGS sequence"/>
</dbReference>
<proteinExistence type="predicted"/>
<feature type="region of interest" description="Disordered" evidence="1">
    <location>
        <begin position="90"/>
        <end position="112"/>
    </location>
</feature>
<organism evidence="2 3">
    <name type="scientific">Culex pipiens pipiens</name>
    <name type="common">Northern house mosquito</name>
    <dbReference type="NCBI Taxonomy" id="38569"/>
    <lineage>
        <taxon>Eukaryota</taxon>
        <taxon>Metazoa</taxon>
        <taxon>Ecdysozoa</taxon>
        <taxon>Arthropoda</taxon>
        <taxon>Hexapoda</taxon>
        <taxon>Insecta</taxon>
        <taxon>Pterygota</taxon>
        <taxon>Neoptera</taxon>
        <taxon>Endopterygota</taxon>
        <taxon>Diptera</taxon>
        <taxon>Nematocera</taxon>
        <taxon>Culicoidea</taxon>
        <taxon>Culicidae</taxon>
        <taxon>Culicinae</taxon>
        <taxon>Culicini</taxon>
        <taxon>Culex</taxon>
        <taxon>Culex</taxon>
    </lineage>
</organism>
<protein>
    <submittedName>
        <fullName evidence="2">Uncharacterized protein</fullName>
    </submittedName>
</protein>
<evidence type="ECO:0000256" key="1">
    <source>
        <dbReference type="SAM" id="MobiDB-lite"/>
    </source>
</evidence>
<name>A0ABD1DM26_CULPP</name>
<keyword evidence="3" id="KW-1185">Reference proteome</keyword>
<accession>A0ABD1DM26</accession>
<comment type="caution">
    <text evidence="2">The sequence shown here is derived from an EMBL/GenBank/DDBJ whole genome shotgun (WGS) entry which is preliminary data.</text>
</comment>
<sequence>MSGNVHSQQRICGIVGSKLQPHRFQYLQLRNKLQHPVRIPCLAASTTIHVIINFVYERVSWRLSSDHALDERQGERTSCGVTDDFDELARNREAGEDVDADDIKKSHQSCHE</sequence>
<dbReference type="EMBL" id="JBEHCU010005539">
    <property type="protein sequence ID" value="KAL1399464.1"/>
    <property type="molecule type" value="Genomic_DNA"/>
</dbReference>